<proteinExistence type="predicted"/>
<dbReference type="VEuPathDB" id="FungiDB:H257_18951"/>
<dbReference type="PANTHER" id="PTHR34305">
    <property type="entry name" value="EXPRESSED PROTEIN"/>
    <property type="match status" value="1"/>
</dbReference>
<sequence>MGRPSTVKCRLCQTNPKVNRCVNLVCPQCFCPCPAHSSLKRKRFAEGARATLVVDTLDALALNAHLIGHSNRATASLNHGSAAVEHHDDYGGGGFEYCDTAHVVSAAIGDTALEAPLSQVALAFPNRYANLILAQDLLITVFPGKLFVLPAANEGMNQLRFDATSAHVFAITVQFADRVVPMLYCSQCRTTRNLLTKEVVAGTVVPSSRTFAEYQAQCDDGDCVHVNVLRILAVNLPTPPRGVDPGTIADIPPGCQFGVTSHNRTQIFASVQASEHPLDRVLMELEGENLWKCTSCPRTTSCTHRIDPEWFRDDFDSSRGATWTPPSVTFPVQSSLQDEVRTRRGFQTLSQLDPHSFEPVQLAFNLCSCGHAYDENDRRFDCRGTVYGVLGTFVFDVPKFGCTNPLCSMTLSFDGFFHGFLRTSHTSFFDLDLVNLVRLSSIVGAAPMSATYRIIEGMYASQNQALCSRAHFTRSCWVILRAVNVDLVKSFTCPHCGSLDSAPIIIGDGNAKMACRREFSTARRDYPRQSVPRHGVALDNRQFIRHADTRKQLLHYCGSRAHQGDHPPNTMCPATQARLRLMLHFHARCIVPMFDATLASDSCVSGLCPPPWREFLGDLARQSPVQNALVRAPHIMKRVILALATPNTRFVALGVNKAVTLGELQRNMPSLAAALRATCMDVDVCHPLWLPLAPILERLATVFCSYLDALPEHEQCARTDDLHDHLADDDLHEWFPEARCRRQLGAYGDQHKNDDVICSKTAPSARYKMPGIFHFCCPHGVCLGFTVMLDHESPVHPFSILCQRWQVTDSPRVVIIDNACNLHTYCLRREPYFFRNVWFLVDRLHYCNHVNCSSGYKVDNFPFLKDISTVTCEVFNSTFKAVVKQAGFMGMENFILFTKHFMTATNDRRVATVTSETRAVGLKRETWRSINQLIRDMQIPEAPLPCSQLNPCSMCNNIEA</sequence>
<dbReference type="AlphaFoldDB" id="A0A6A5ALB8"/>
<dbReference type="PANTHER" id="PTHR34305:SF1">
    <property type="entry name" value="SWIM-TYPE DOMAIN-CONTAINING PROTEIN"/>
    <property type="match status" value="1"/>
</dbReference>
<dbReference type="EMBL" id="VJMI01009026">
    <property type="protein sequence ID" value="KAF0759910.1"/>
    <property type="molecule type" value="Genomic_DNA"/>
</dbReference>
<comment type="caution">
    <text evidence="1">The sequence shown here is derived from an EMBL/GenBank/DDBJ whole genome shotgun (WGS) entry which is preliminary data.</text>
</comment>
<evidence type="ECO:0000313" key="1">
    <source>
        <dbReference type="EMBL" id="KAF0759910.1"/>
    </source>
</evidence>
<organism evidence="1 2">
    <name type="scientific">Aphanomyces astaci</name>
    <name type="common">Crayfish plague agent</name>
    <dbReference type="NCBI Taxonomy" id="112090"/>
    <lineage>
        <taxon>Eukaryota</taxon>
        <taxon>Sar</taxon>
        <taxon>Stramenopiles</taxon>
        <taxon>Oomycota</taxon>
        <taxon>Saprolegniomycetes</taxon>
        <taxon>Saprolegniales</taxon>
        <taxon>Verrucalvaceae</taxon>
        <taxon>Aphanomyces</taxon>
    </lineage>
</organism>
<name>A0A6A5ALB8_APHAT</name>
<protein>
    <recommendedName>
        <fullName evidence="3">HMG domain-containing protein</fullName>
    </recommendedName>
</protein>
<reference evidence="1 2" key="1">
    <citation type="submission" date="2019-06" db="EMBL/GenBank/DDBJ databases">
        <title>Genomics analysis of Aphanomyces spp. identifies a new class of oomycete effector associated with host adaptation.</title>
        <authorList>
            <person name="Gaulin E."/>
        </authorList>
    </citation>
    <scope>NUCLEOTIDE SEQUENCE [LARGE SCALE GENOMIC DNA]</scope>
    <source>
        <strain evidence="1 2">E</strain>
    </source>
</reference>
<dbReference type="Proteomes" id="UP000469452">
    <property type="component" value="Unassembled WGS sequence"/>
</dbReference>
<gene>
    <name evidence="1" type="ORF">AaE_003633</name>
</gene>
<evidence type="ECO:0000313" key="2">
    <source>
        <dbReference type="Proteomes" id="UP000469452"/>
    </source>
</evidence>
<evidence type="ECO:0008006" key="3">
    <source>
        <dbReference type="Google" id="ProtNLM"/>
    </source>
</evidence>
<accession>A0A6A5ALB8</accession>